<dbReference type="SUPFAM" id="SSF53720">
    <property type="entry name" value="ALDH-like"/>
    <property type="match status" value="1"/>
</dbReference>
<evidence type="ECO:0000256" key="1">
    <source>
        <dbReference type="ARBA" id="ARBA00022503"/>
    </source>
</evidence>
<dbReference type="NCBIfam" id="TIGR03240">
    <property type="entry name" value="arg_catab_astD"/>
    <property type="match status" value="1"/>
</dbReference>
<dbReference type="NCBIfam" id="NF006992">
    <property type="entry name" value="PRK09457.1"/>
    <property type="match status" value="1"/>
</dbReference>
<reference evidence="7 8" key="1">
    <citation type="submission" date="2018-04" db="EMBL/GenBank/DDBJ databases">
        <title>Thalassorhabdus spongiae gen. nov., sp. nov., isolated from a marine sponge in South-West Iceland.</title>
        <authorList>
            <person name="Knobloch S."/>
            <person name="Daussin A."/>
            <person name="Johannsson R."/>
            <person name="Marteinsson V.T."/>
        </authorList>
    </citation>
    <scope>NUCLEOTIDE SEQUENCE [LARGE SCALE GENOMIC DNA]</scope>
    <source>
        <strain evidence="7 8">Hp12</strain>
    </source>
</reference>
<evidence type="ECO:0000256" key="5">
    <source>
        <dbReference type="PROSITE-ProRule" id="PRU10007"/>
    </source>
</evidence>
<dbReference type="InterPro" id="IPR015590">
    <property type="entry name" value="Aldehyde_DH_dom"/>
</dbReference>
<organism evidence="7 8">
    <name type="scientific">Pelagibaculum spongiae</name>
    <dbReference type="NCBI Taxonomy" id="2080658"/>
    <lineage>
        <taxon>Bacteria</taxon>
        <taxon>Pseudomonadati</taxon>
        <taxon>Pseudomonadota</taxon>
        <taxon>Gammaproteobacteria</taxon>
        <taxon>Oceanospirillales</taxon>
        <taxon>Pelagibaculum</taxon>
    </lineage>
</organism>
<evidence type="ECO:0000313" key="7">
    <source>
        <dbReference type="EMBL" id="PVZ72203.1"/>
    </source>
</evidence>
<evidence type="ECO:0000256" key="3">
    <source>
        <dbReference type="ARBA" id="ARBA00023027"/>
    </source>
</evidence>
<evidence type="ECO:0000256" key="2">
    <source>
        <dbReference type="ARBA" id="ARBA00023002"/>
    </source>
</evidence>
<dbReference type="GO" id="GO:0019545">
    <property type="term" value="P:L-arginine catabolic process to succinate"/>
    <property type="evidence" value="ECO:0007669"/>
    <property type="project" value="UniProtKB-UniRule"/>
</dbReference>
<name>A0A2V1H145_9GAMM</name>
<dbReference type="InterPro" id="IPR016162">
    <property type="entry name" value="Ald_DH_N"/>
</dbReference>
<dbReference type="HAMAP" id="MF_01174">
    <property type="entry name" value="Aldedh_AstD"/>
    <property type="match status" value="1"/>
</dbReference>
<comment type="catalytic activity">
    <reaction evidence="4">
        <text>N-succinyl-L-glutamate 5-semialdehyde + NAD(+) + H2O = N-succinyl-L-glutamate + NADH + 2 H(+)</text>
        <dbReference type="Rhea" id="RHEA:10812"/>
        <dbReference type="ChEBI" id="CHEBI:15377"/>
        <dbReference type="ChEBI" id="CHEBI:15378"/>
        <dbReference type="ChEBI" id="CHEBI:57540"/>
        <dbReference type="ChEBI" id="CHEBI:57945"/>
        <dbReference type="ChEBI" id="CHEBI:58520"/>
        <dbReference type="ChEBI" id="CHEBI:58763"/>
        <dbReference type="EC" id="1.2.1.71"/>
    </reaction>
</comment>
<dbReference type="Gene3D" id="3.40.309.10">
    <property type="entry name" value="Aldehyde Dehydrogenase, Chain A, domain 2"/>
    <property type="match status" value="1"/>
</dbReference>
<evidence type="ECO:0000313" key="8">
    <source>
        <dbReference type="Proteomes" id="UP000244906"/>
    </source>
</evidence>
<dbReference type="InterPro" id="IPR016161">
    <property type="entry name" value="Ald_DH/histidinol_DH"/>
</dbReference>
<dbReference type="Pfam" id="PF00171">
    <property type="entry name" value="Aldedh"/>
    <property type="match status" value="1"/>
</dbReference>
<dbReference type="InterPro" id="IPR016160">
    <property type="entry name" value="Ald_DH_CS_CYS"/>
</dbReference>
<comment type="similarity">
    <text evidence="4">Belongs to the aldehyde dehydrogenase family. AstD subfamily.</text>
</comment>
<dbReference type="EC" id="1.2.1.71" evidence="4"/>
<dbReference type="InterPro" id="IPR017649">
    <property type="entry name" value="SuccinylGlu_semiald_DH_AstD"/>
</dbReference>
<sequence>MKQSLFINGQWISGDGPELISINPANNQLIWQGNTASIQQVDLAFTSARSAYKIWSSYSFIQRRECIERYVDILKQAQNELATTIALETGKPLWEAKTEVAAMIGKVAISVTAYQQRTGEQQSQLAAGLSIIRHKPHGVVAIFGPFNFPGHLPNGHIIPALLAGNCIVFKPSEMTPKTAEMLIQFWQKIGLPDGVINLLQGERAVGKAITEHQQLDGLFFTGSSQTGHLLHQQFSGHPEKILALEMGGNNPLIIESVSDISAAVHEIIQSAFITAGQRCTCARRVFIPDNEMGSQLKAQLIQATSKITVGQPLDEPQPFMGSLISEAAANHMLEVQQTLIDLGGRSLLSMQKQSANSGLITPGIIDVTAIKQLPDEEYFGPLIQLIHYQSFDQAIELANQTRFGLSAGLFSEDREKFDYFYQHIRAGIVNWNKSLTGASSSAPFGGVGASGNHHPSAFYAADYCSYPVASIEAEQLSMPEKLAPGLTI</sequence>
<comment type="pathway">
    <text evidence="4">Amino-acid degradation; L-arginine degradation via AST pathway; L-glutamate and succinate from L-arginine: step 4/5.</text>
</comment>
<dbReference type="PANTHER" id="PTHR11699">
    <property type="entry name" value="ALDEHYDE DEHYDROGENASE-RELATED"/>
    <property type="match status" value="1"/>
</dbReference>
<feature type="binding site" evidence="4">
    <location>
        <begin position="222"/>
        <end position="227"/>
    </location>
    <ligand>
        <name>NAD(+)</name>
        <dbReference type="ChEBI" id="CHEBI:57540"/>
    </ligand>
</feature>
<dbReference type="InterPro" id="IPR016163">
    <property type="entry name" value="Ald_DH_C"/>
</dbReference>
<dbReference type="CDD" id="cd07095">
    <property type="entry name" value="ALDH_SGSD_AstD"/>
    <property type="match status" value="1"/>
</dbReference>
<keyword evidence="3 4" id="KW-0520">NAD</keyword>
<dbReference type="GO" id="GO:0043824">
    <property type="term" value="F:succinylglutamate-semialdehyde dehydrogenase activity"/>
    <property type="evidence" value="ECO:0007669"/>
    <property type="project" value="UniProtKB-EC"/>
</dbReference>
<comment type="function">
    <text evidence="4">Catalyzes the NAD-dependent reduction of succinylglutamate semialdehyde into succinylglutamate.</text>
</comment>
<dbReference type="Gene3D" id="3.40.605.10">
    <property type="entry name" value="Aldehyde Dehydrogenase, Chain A, domain 1"/>
    <property type="match status" value="1"/>
</dbReference>
<keyword evidence="8" id="KW-1185">Reference proteome</keyword>
<dbReference type="UniPathway" id="UPA00185">
    <property type="reaction ID" value="UER00282"/>
</dbReference>
<accession>A0A2V1H145</accession>
<comment type="caution">
    <text evidence="7">The sequence shown here is derived from an EMBL/GenBank/DDBJ whole genome shotgun (WGS) entry which is preliminary data.</text>
</comment>
<dbReference type="AlphaFoldDB" id="A0A2V1H145"/>
<evidence type="ECO:0000256" key="4">
    <source>
        <dbReference type="HAMAP-Rule" id="MF_01174"/>
    </source>
</evidence>
<feature type="active site" evidence="4 5">
    <location>
        <position position="245"/>
    </location>
</feature>
<dbReference type="EMBL" id="QDDL01000001">
    <property type="protein sequence ID" value="PVZ72203.1"/>
    <property type="molecule type" value="Genomic_DNA"/>
</dbReference>
<dbReference type="PROSITE" id="PS00687">
    <property type="entry name" value="ALDEHYDE_DEHYDR_GLU"/>
    <property type="match status" value="1"/>
</dbReference>
<proteinExistence type="inferred from homology"/>
<dbReference type="InterPro" id="IPR029510">
    <property type="entry name" value="Ald_DH_CS_GLU"/>
</dbReference>
<keyword evidence="1 4" id="KW-0056">Arginine metabolism</keyword>
<dbReference type="OrthoDB" id="9812625at2"/>
<dbReference type="Proteomes" id="UP000244906">
    <property type="component" value="Unassembled WGS sequence"/>
</dbReference>
<dbReference type="GO" id="GO:0019544">
    <property type="term" value="P:L-arginine catabolic process to L-glutamate"/>
    <property type="evidence" value="ECO:0007669"/>
    <property type="project" value="UniProtKB-UniRule"/>
</dbReference>
<keyword evidence="2 4" id="KW-0560">Oxidoreductase</keyword>
<protein>
    <recommendedName>
        <fullName evidence="4">N-succinylglutamate 5-semialdehyde dehydrogenase</fullName>
        <ecNumber evidence="4">1.2.1.71</ecNumber>
    </recommendedName>
    <alternativeName>
        <fullName evidence="4">Succinylglutamic semialdehyde dehydrogenase</fullName>
        <shortName evidence="4">SGSD</shortName>
    </alternativeName>
</protein>
<feature type="active site" evidence="4">
    <location>
        <position position="279"/>
    </location>
</feature>
<gene>
    <name evidence="4 7" type="primary">astD</name>
    <name evidence="7" type="ORF">DC094_04085</name>
</gene>
<dbReference type="RefSeq" id="WP_116685789.1">
    <property type="nucleotide sequence ID" value="NZ_CAWNYD010000001.1"/>
</dbReference>
<dbReference type="PROSITE" id="PS00070">
    <property type="entry name" value="ALDEHYDE_DEHYDR_CYS"/>
    <property type="match status" value="1"/>
</dbReference>
<feature type="domain" description="Aldehyde dehydrogenase" evidence="6">
    <location>
        <begin position="11"/>
        <end position="461"/>
    </location>
</feature>
<evidence type="ECO:0000259" key="6">
    <source>
        <dbReference type="Pfam" id="PF00171"/>
    </source>
</evidence>
<dbReference type="FunFam" id="3.40.605.10:FF:000010">
    <property type="entry name" value="N-succinylglutamate 5-semialdehyde dehydrogenase"/>
    <property type="match status" value="1"/>
</dbReference>